<dbReference type="FunFam" id="3.80.10.10:FF:000213">
    <property type="entry name" value="Tyrosine-sulfated glycopeptide receptor 1"/>
    <property type="match status" value="1"/>
</dbReference>
<protein>
    <submittedName>
        <fullName evidence="12">Receptor-like protein 33</fullName>
    </submittedName>
</protein>
<proteinExistence type="inferred from homology"/>
<keyword evidence="3" id="KW-1003">Cell membrane</keyword>
<dbReference type="InterPro" id="IPR001611">
    <property type="entry name" value="Leu-rich_rpt"/>
</dbReference>
<evidence type="ECO:0000256" key="4">
    <source>
        <dbReference type="ARBA" id="ARBA00022614"/>
    </source>
</evidence>
<keyword evidence="6" id="KW-0677">Repeat</keyword>
<dbReference type="GO" id="GO:0005886">
    <property type="term" value="C:plasma membrane"/>
    <property type="evidence" value="ECO:0007669"/>
    <property type="project" value="UniProtKB-SubCell"/>
</dbReference>
<feature type="transmembrane region" description="Helical" evidence="10">
    <location>
        <begin position="585"/>
        <end position="607"/>
    </location>
</feature>
<dbReference type="SUPFAM" id="SSF52058">
    <property type="entry name" value="L domain-like"/>
    <property type="match status" value="2"/>
</dbReference>
<gene>
    <name evidence="12" type="primary">LOC107431092</name>
</gene>
<evidence type="ECO:0000256" key="10">
    <source>
        <dbReference type="SAM" id="Phobius"/>
    </source>
</evidence>
<evidence type="ECO:0000313" key="11">
    <source>
        <dbReference type="Proteomes" id="UP001652623"/>
    </source>
</evidence>
<dbReference type="PANTHER" id="PTHR48065">
    <property type="entry name" value="OS10G0469600 PROTEIN"/>
    <property type="match status" value="1"/>
</dbReference>
<dbReference type="InterPro" id="IPR032675">
    <property type="entry name" value="LRR_dom_sf"/>
</dbReference>
<dbReference type="PRINTS" id="PR00019">
    <property type="entry name" value="LEURICHRPT"/>
</dbReference>
<dbReference type="RefSeq" id="XP_024934577.3">
    <property type="nucleotide sequence ID" value="XM_025078809.3"/>
</dbReference>
<dbReference type="KEGG" id="zju:107431092"/>
<keyword evidence="9" id="KW-0325">Glycoprotein</keyword>
<dbReference type="InParanoid" id="A0A6P6GKE1"/>
<dbReference type="GeneID" id="107431092"/>
<name>A0A6P6GKE1_ZIZJJ</name>
<reference evidence="12" key="1">
    <citation type="submission" date="2025-08" db="UniProtKB">
        <authorList>
            <consortium name="RefSeq"/>
        </authorList>
    </citation>
    <scope>IDENTIFICATION</scope>
    <source>
        <tissue evidence="12">Seedling</tissue>
    </source>
</reference>
<dbReference type="InterPro" id="IPR003591">
    <property type="entry name" value="Leu-rich_rpt_typical-subtyp"/>
</dbReference>
<evidence type="ECO:0000256" key="2">
    <source>
        <dbReference type="ARBA" id="ARBA00009592"/>
    </source>
</evidence>
<evidence type="ECO:0000256" key="3">
    <source>
        <dbReference type="ARBA" id="ARBA00022475"/>
    </source>
</evidence>
<accession>A0A6P6GKE1</accession>
<evidence type="ECO:0000256" key="6">
    <source>
        <dbReference type="ARBA" id="ARBA00022737"/>
    </source>
</evidence>
<dbReference type="Pfam" id="PF13855">
    <property type="entry name" value="LRR_8"/>
    <property type="match status" value="2"/>
</dbReference>
<comment type="subcellular location">
    <subcellularLocation>
        <location evidence="1">Cell membrane</location>
    </subcellularLocation>
</comment>
<dbReference type="Proteomes" id="UP001652623">
    <property type="component" value="Chromosome 6"/>
</dbReference>
<organism evidence="11 12">
    <name type="scientific">Ziziphus jujuba</name>
    <name type="common">Chinese jujube</name>
    <name type="synonym">Ziziphus sativa</name>
    <dbReference type="NCBI Taxonomy" id="326968"/>
    <lineage>
        <taxon>Eukaryota</taxon>
        <taxon>Viridiplantae</taxon>
        <taxon>Streptophyta</taxon>
        <taxon>Embryophyta</taxon>
        <taxon>Tracheophyta</taxon>
        <taxon>Spermatophyta</taxon>
        <taxon>Magnoliopsida</taxon>
        <taxon>eudicotyledons</taxon>
        <taxon>Gunneridae</taxon>
        <taxon>Pentapetalae</taxon>
        <taxon>rosids</taxon>
        <taxon>fabids</taxon>
        <taxon>Rosales</taxon>
        <taxon>Rhamnaceae</taxon>
        <taxon>Paliureae</taxon>
        <taxon>Ziziphus</taxon>
    </lineage>
</organism>
<keyword evidence="8 10" id="KW-0472">Membrane</keyword>
<sequence>MIDLSLNQLSGQLVEFPNALSPVLHTVDLGSNGLQGPIPMSIFKLTRLKHLSLSFNNFIGTIQLLDIFQNLPSLDSLDLSYNNLSVNASNGNSNFSSLPNSLDDLRLASCKLGIFPDIIKNQQEIFSYLDLSNNQIHGEIPNWIWKVMDGDGVLNLSRNHLVGMQEPYSFSYIHTLDLSFNQLHGKIPVPIVSVYPPYIDLSSNYFTSSIPSNIGDALYDTHYFSISNNGLTGVIPESLCRYGYIELIDLSNNSLNGRIPSCMFSKSRTRGLNLRSNSFSGPIPDTFPAICLLETLDLNGNFLTGTIPKSLANCRALEVLNLGNNEIFDTFPLFLKNILTLRVLVLRSNNFYGRIACGDNTGNWPVIQIVNVASNNFSGVLPSKCLTKWHAMMGIKDEVHSPEIYNSSEIGFSSPSYYYFKYEDGVTVTNKRLEMEFKKIPRAFTYIDFSSNNFHGGIPKELGQLSYLIVLNLSNNALSDHIPSSFGEMQQLESLDLSRNRLNGEIPTSLSNLNFLAVLDLSHNHLVGRIPMGTQIQTFSGDCFQGNEGLCGPPLTLNCPGDVTDMPPEPAHEARHSNYGSGIKWNLISAEVGFIAGFGGVIGPLVFSKRWRKYYYDGIEDVAFSILPRLVLEKWLSWKFGVRK</sequence>
<dbReference type="PANTHER" id="PTHR48065:SF5">
    <property type="entry name" value="RECEPTOR-LIKE PROTEIN CF-9 HOMOLOG"/>
    <property type="match status" value="1"/>
</dbReference>
<evidence type="ECO:0000256" key="7">
    <source>
        <dbReference type="ARBA" id="ARBA00022989"/>
    </source>
</evidence>
<keyword evidence="7 10" id="KW-1133">Transmembrane helix</keyword>
<evidence type="ECO:0000256" key="8">
    <source>
        <dbReference type="ARBA" id="ARBA00023136"/>
    </source>
</evidence>
<evidence type="ECO:0000256" key="1">
    <source>
        <dbReference type="ARBA" id="ARBA00004236"/>
    </source>
</evidence>
<evidence type="ECO:0000256" key="9">
    <source>
        <dbReference type="ARBA" id="ARBA00023180"/>
    </source>
</evidence>
<comment type="similarity">
    <text evidence="2">Belongs to the RLP family.</text>
</comment>
<keyword evidence="5 10" id="KW-0812">Transmembrane</keyword>
<keyword evidence="11" id="KW-1185">Reference proteome</keyword>
<evidence type="ECO:0000256" key="5">
    <source>
        <dbReference type="ARBA" id="ARBA00022692"/>
    </source>
</evidence>
<dbReference type="Pfam" id="PF00560">
    <property type="entry name" value="LRR_1"/>
    <property type="match status" value="4"/>
</dbReference>
<dbReference type="AlphaFoldDB" id="A0A6P6GKE1"/>
<keyword evidence="4" id="KW-0433">Leucine-rich repeat</keyword>
<dbReference type="Gene3D" id="3.80.10.10">
    <property type="entry name" value="Ribonuclease Inhibitor"/>
    <property type="match status" value="2"/>
</dbReference>
<dbReference type="SMART" id="SM00369">
    <property type="entry name" value="LRR_TYP"/>
    <property type="match status" value="4"/>
</dbReference>
<evidence type="ECO:0000313" key="12">
    <source>
        <dbReference type="RefSeq" id="XP_024934577.3"/>
    </source>
</evidence>